<evidence type="ECO:0000259" key="8">
    <source>
        <dbReference type="PROSITE" id="PS50928"/>
    </source>
</evidence>
<organism evidence="9 10">
    <name type="scientific">Harryflintia acetispora</name>
    <dbReference type="NCBI Taxonomy" id="1849041"/>
    <lineage>
        <taxon>Bacteria</taxon>
        <taxon>Bacillati</taxon>
        <taxon>Bacillota</taxon>
        <taxon>Clostridia</taxon>
        <taxon>Eubacteriales</taxon>
        <taxon>Oscillospiraceae</taxon>
        <taxon>Harryflintia</taxon>
    </lineage>
</organism>
<evidence type="ECO:0000256" key="3">
    <source>
        <dbReference type="ARBA" id="ARBA00022475"/>
    </source>
</evidence>
<keyword evidence="2 7" id="KW-0813">Transport</keyword>
<sequence>MNFMRVKWYVPYLFVLPAFLLIVVVLYNPIVQNMYTSLFSTAAFSSQPRFVGLQNYASFFSDANLLTAFRNNIYYGITCIVFQCGLGLVLAIIMESKLIRNHSGFFRTVYFIPSVISITAAALLWKFIYQSRGGLLNTVLATLGLEQFQHAWLGEANLAIWAIILMAQWQYMGYYCMLLIVSIQKIPEDMYESASIDGANGFQKAIYITIPAIREMILVVTVIDVIGCLKVFTEVYVMTLGGPGYASHTVGTLLYQYAFIYNKMGYAAAIGTVMFVIMLLLSMLQLRISGSGKQ</sequence>
<proteinExistence type="inferred from homology"/>
<keyword evidence="3" id="KW-1003">Cell membrane</keyword>
<dbReference type="PANTHER" id="PTHR30193">
    <property type="entry name" value="ABC TRANSPORTER PERMEASE PROTEIN"/>
    <property type="match status" value="1"/>
</dbReference>
<dbReference type="Pfam" id="PF00528">
    <property type="entry name" value="BPD_transp_1"/>
    <property type="match status" value="1"/>
</dbReference>
<dbReference type="EMBL" id="SLUK01000010">
    <property type="protein sequence ID" value="TCL42465.1"/>
    <property type="molecule type" value="Genomic_DNA"/>
</dbReference>
<evidence type="ECO:0000313" key="10">
    <source>
        <dbReference type="Proteomes" id="UP000294682"/>
    </source>
</evidence>
<feature type="transmembrane region" description="Helical" evidence="7">
    <location>
        <begin position="216"/>
        <end position="237"/>
    </location>
</feature>
<comment type="subcellular location">
    <subcellularLocation>
        <location evidence="1 7">Cell membrane</location>
        <topology evidence="1 7">Multi-pass membrane protein</topology>
    </subcellularLocation>
</comment>
<name>A0A9X8Y7L5_9FIRM</name>
<comment type="caution">
    <text evidence="9">The sequence shown here is derived from an EMBL/GenBank/DDBJ whole genome shotgun (WGS) entry which is preliminary data.</text>
</comment>
<evidence type="ECO:0000256" key="6">
    <source>
        <dbReference type="ARBA" id="ARBA00023136"/>
    </source>
</evidence>
<dbReference type="AlphaFoldDB" id="A0A9X8Y7L5"/>
<evidence type="ECO:0000256" key="2">
    <source>
        <dbReference type="ARBA" id="ARBA00022448"/>
    </source>
</evidence>
<dbReference type="InterPro" id="IPR051393">
    <property type="entry name" value="ABC_transporter_permease"/>
</dbReference>
<dbReference type="InterPro" id="IPR000515">
    <property type="entry name" value="MetI-like"/>
</dbReference>
<keyword evidence="10" id="KW-1185">Reference proteome</keyword>
<comment type="similarity">
    <text evidence="7">Belongs to the binding-protein-dependent transport system permease family.</text>
</comment>
<evidence type="ECO:0000256" key="7">
    <source>
        <dbReference type="RuleBase" id="RU363032"/>
    </source>
</evidence>
<feature type="domain" description="ABC transmembrane type-1" evidence="8">
    <location>
        <begin position="69"/>
        <end position="285"/>
    </location>
</feature>
<dbReference type="CDD" id="cd06261">
    <property type="entry name" value="TM_PBP2"/>
    <property type="match status" value="1"/>
</dbReference>
<accession>A0A9X8Y7L5</accession>
<dbReference type="SUPFAM" id="SSF161098">
    <property type="entry name" value="MetI-like"/>
    <property type="match status" value="1"/>
</dbReference>
<dbReference type="Gene3D" id="1.10.3720.10">
    <property type="entry name" value="MetI-like"/>
    <property type="match status" value="1"/>
</dbReference>
<dbReference type="GO" id="GO:0055085">
    <property type="term" value="P:transmembrane transport"/>
    <property type="evidence" value="ECO:0007669"/>
    <property type="project" value="InterPro"/>
</dbReference>
<evidence type="ECO:0000313" key="9">
    <source>
        <dbReference type="EMBL" id="TCL42465.1"/>
    </source>
</evidence>
<evidence type="ECO:0000256" key="4">
    <source>
        <dbReference type="ARBA" id="ARBA00022692"/>
    </source>
</evidence>
<feature type="transmembrane region" description="Helical" evidence="7">
    <location>
        <begin position="158"/>
        <end position="181"/>
    </location>
</feature>
<evidence type="ECO:0000256" key="1">
    <source>
        <dbReference type="ARBA" id="ARBA00004651"/>
    </source>
</evidence>
<feature type="transmembrane region" description="Helical" evidence="7">
    <location>
        <begin position="105"/>
        <end position="128"/>
    </location>
</feature>
<reference evidence="9 10" key="1">
    <citation type="submission" date="2019-03" db="EMBL/GenBank/DDBJ databases">
        <title>Genomic Encyclopedia of Type Strains, Phase IV (KMG-IV): sequencing the most valuable type-strain genomes for metagenomic binning, comparative biology and taxonomic classification.</title>
        <authorList>
            <person name="Goeker M."/>
        </authorList>
    </citation>
    <scope>NUCLEOTIDE SEQUENCE [LARGE SCALE GENOMIC DNA]</scope>
    <source>
        <strain evidence="9 10">DSM 100433</strain>
    </source>
</reference>
<keyword evidence="5 7" id="KW-1133">Transmembrane helix</keyword>
<dbReference type="PANTHER" id="PTHR30193:SF37">
    <property type="entry name" value="INNER MEMBRANE ABC TRANSPORTER PERMEASE PROTEIN YCJO"/>
    <property type="match status" value="1"/>
</dbReference>
<dbReference type="GO" id="GO:0005886">
    <property type="term" value="C:plasma membrane"/>
    <property type="evidence" value="ECO:0007669"/>
    <property type="project" value="UniProtKB-SubCell"/>
</dbReference>
<keyword evidence="6 7" id="KW-0472">Membrane</keyword>
<dbReference type="InterPro" id="IPR035906">
    <property type="entry name" value="MetI-like_sf"/>
</dbReference>
<protein>
    <submittedName>
        <fullName evidence="9">Raffinose/stachyose/melibiose transport system permease protein</fullName>
    </submittedName>
</protein>
<feature type="transmembrane region" description="Helical" evidence="7">
    <location>
        <begin position="73"/>
        <end position="93"/>
    </location>
</feature>
<dbReference type="PROSITE" id="PS50928">
    <property type="entry name" value="ABC_TM1"/>
    <property type="match status" value="1"/>
</dbReference>
<evidence type="ECO:0000256" key="5">
    <source>
        <dbReference type="ARBA" id="ARBA00022989"/>
    </source>
</evidence>
<gene>
    <name evidence="9" type="ORF">EDD78_11091</name>
</gene>
<dbReference type="Proteomes" id="UP000294682">
    <property type="component" value="Unassembled WGS sequence"/>
</dbReference>
<feature type="transmembrane region" description="Helical" evidence="7">
    <location>
        <begin position="12"/>
        <end position="30"/>
    </location>
</feature>
<keyword evidence="4 7" id="KW-0812">Transmembrane</keyword>
<feature type="transmembrane region" description="Helical" evidence="7">
    <location>
        <begin position="264"/>
        <end position="284"/>
    </location>
</feature>